<reference evidence="1" key="1">
    <citation type="journal article" date="2014" name="Int. J. Syst. Evol. Microbiol.">
        <title>Complete genome sequence of Corynebacterium casei LMG S-19264T (=DSM 44701T), isolated from a smear-ripened cheese.</title>
        <authorList>
            <consortium name="US DOE Joint Genome Institute (JGI-PGF)"/>
            <person name="Walter F."/>
            <person name="Albersmeier A."/>
            <person name="Kalinowski J."/>
            <person name="Ruckert C."/>
        </authorList>
    </citation>
    <scope>NUCLEOTIDE SEQUENCE</scope>
    <source>
        <strain evidence="1">JCM 3276</strain>
    </source>
</reference>
<evidence type="ECO:0000313" key="2">
    <source>
        <dbReference type="Proteomes" id="UP000660680"/>
    </source>
</evidence>
<gene>
    <name evidence="1" type="ORF">GCM10010171_49590</name>
</gene>
<name>A0A918GPZ3_9PSEU</name>
<dbReference type="AlphaFoldDB" id="A0A918GPZ3"/>
<reference evidence="1" key="2">
    <citation type="submission" date="2020-09" db="EMBL/GenBank/DDBJ databases">
        <authorList>
            <person name="Sun Q."/>
            <person name="Ohkuma M."/>
        </authorList>
    </citation>
    <scope>NUCLEOTIDE SEQUENCE</scope>
    <source>
        <strain evidence="1">JCM 3276</strain>
    </source>
</reference>
<protein>
    <recommendedName>
        <fullName evidence="3">Prenyltransferase</fullName>
    </recommendedName>
</protein>
<accession>A0A918GPZ3</accession>
<comment type="caution">
    <text evidence="1">The sequence shown here is derived from an EMBL/GenBank/DDBJ whole genome shotgun (WGS) entry which is preliminary data.</text>
</comment>
<proteinExistence type="predicted"/>
<organism evidence="1 2">
    <name type="scientific">Actinokineospora fastidiosa</name>
    <dbReference type="NCBI Taxonomy" id="1816"/>
    <lineage>
        <taxon>Bacteria</taxon>
        <taxon>Bacillati</taxon>
        <taxon>Actinomycetota</taxon>
        <taxon>Actinomycetes</taxon>
        <taxon>Pseudonocardiales</taxon>
        <taxon>Pseudonocardiaceae</taxon>
        <taxon>Actinokineospora</taxon>
    </lineage>
</organism>
<evidence type="ECO:0000313" key="1">
    <source>
        <dbReference type="EMBL" id="GGS48571.1"/>
    </source>
</evidence>
<dbReference type="EMBL" id="BMRB01000005">
    <property type="protein sequence ID" value="GGS48571.1"/>
    <property type="molecule type" value="Genomic_DNA"/>
</dbReference>
<keyword evidence="2" id="KW-1185">Reference proteome</keyword>
<sequence length="288" mass="31108">MSITAAETFLFTHARLLDRRRFAFLFGSGDAEPVVRALDAYRNPDGGYGHALEPDGRGADSQPLAALTAVSVLREVGALDAFAPAIADHLAEISDADGAVPFAVPAGEYPHSPWWQASTEGALLPTANLAGALAEVDHPWVARAADYCWPRIEALASSHPYEVRGCLEFLEGAPDRTRARAAADRLGELVRSSRMVRLGSDMGETPQGYTVAELPYPHEYAPTPNSLAASWFSAAEMAESLDALTAERGADGGWRPRWLIWTPVVEHEWSGPVTIEALKTLRAHGREL</sequence>
<dbReference type="Proteomes" id="UP000660680">
    <property type="component" value="Unassembled WGS sequence"/>
</dbReference>
<evidence type="ECO:0008006" key="3">
    <source>
        <dbReference type="Google" id="ProtNLM"/>
    </source>
</evidence>
<dbReference type="RefSeq" id="WP_229787370.1">
    <property type="nucleotide sequence ID" value="NZ_BMRB01000005.1"/>
</dbReference>